<feature type="non-terminal residue" evidence="1">
    <location>
        <position position="224"/>
    </location>
</feature>
<sequence length="224" mass="25598">MNRSRIQIAKADIIKHFDELPTHVLKLKEIRAILADQRAFWRLAQSTTADNFIAFLQLHAKLRKVEFPFPQRAEQCYVWGDVPLLTILLSLRKNLYLSHYTAMRLHGLTEQSPTTIYTTDERSNTYQDERATLDQLAIDQAFSRPPRVSHNWVEHAGKKIYLLNGAYTGHLGVVTEPVTDEGGQEVLARLTNLERTLIDITVRPVYAGGVFEVAKAFELAKDRV</sequence>
<reference evidence="1 2" key="1">
    <citation type="submission" date="2015-11" db="EMBL/GenBank/DDBJ databases">
        <title>Expanding the genomic diversity of Burkholderia species for the development of highly accurate diagnostics.</title>
        <authorList>
            <person name="Sahl J."/>
            <person name="Keim P."/>
            <person name="Wagner D."/>
        </authorList>
    </citation>
    <scope>NUCLEOTIDE SEQUENCE [LARGE SCALE GENOMIC DNA]</scope>
    <source>
        <strain evidence="1 2">MSMB378WGS</strain>
    </source>
</reference>
<accession>A0AAW3PCC2</accession>
<evidence type="ECO:0000313" key="1">
    <source>
        <dbReference type="EMBL" id="KWF49336.1"/>
    </source>
</evidence>
<dbReference type="EMBL" id="LPJV01000042">
    <property type="protein sequence ID" value="KWF49336.1"/>
    <property type="molecule type" value="Genomic_DNA"/>
</dbReference>
<dbReference type="Proteomes" id="UP000063236">
    <property type="component" value="Unassembled WGS sequence"/>
</dbReference>
<organism evidence="1 2">
    <name type="scientific">Burkholderia diffusa</name>
    <dbReference type="NCBI Taxonomy" id="488732"/>
    <lineage>
        <taxon>Bacteria</taxon>
        <taxon>Pseudomonadati</taxon>
        <taxon>Pseudomonadota</taxon>
        <taxon>Betaproteobacteria</taxon>
        <taxon>Burkholderiales</taxon>
        <taxon>Burkholderiaceae</taxon>
        <taxon>Burkholderia</taxon>
        <taxon>Burkholderia cepacia complex</taxon>
    </lineage>
</organism>
<dbReference type="RefSeq" id="WP_060202410.1">
    <property type="nucleotide sequence ID" value="NZ_LPJV01000042.1"/>
</dbReference>
<dbReference type="AlphaFoldDB" id="A0AAW3PCC2"/>
<proteinExistence type="predicted"/>
<name>A0AAW3PCC2_9BURK</name>
<evidence type="ECO:0000313" key="2">
    <source>
        <dbReference type="Proteomes" id="UP000063236"/>
    </source>
</evidence>
<comment type="caution">
    <text evidence="1">The sequence shown here is derived from an EMBL/GenBank/DDBJ whole genome shotgun (WGS) entry which is preliminary data.</text>
</comment>
<gene>
    <name evidence="1" type="ORF">WL88_22205</name>
</gene>
<protein>
    <submittedName>
        <fullName evidence="1">Uncharacterized protein</fullName>
    </submittedName>
</protein>